<organism evidence="1 2">
    <name type="scientific">Flammeovirga aprica JL-4</name>
    <dbReference type="NCBI Taxonomy" id="694437"/>
    <lineage>
        <taxon>Bacteria</taxon>
        <taxon>Pseudomonadati</taxon>
        <taxon>Bacteroidota</taxon>
        <taxon>Cytophagia</taxon>
        <taxon>Cytophagales</taxon>
        <taxon>Flammeovirgaceae</taxon>
        <taxon>Flammeovirga</taxon>
    </lineage>
</organism>
<protein>
    <submittedName>
        <fullName evidence="1">Uncharacterized protein</fullName>
    </submittedName>
</protein>
<comment type="caution">
    <text evidence="1">The sequence shown here is derived from an EMBL/GenBank/DDBJ whole genome shotgun (WGS) entry which is preliminary data.</text>
</comment>
<keyword evidence="2" id="KW-1185">Reference proteome</keyword>
<name>A0A7X9S1Q7_9BACT</name>
<reference evidence="1 2" key="1">
    <citation type="submission" date="2020-04" db="EMBL/GenBank/DDBJ databases">
        <title>Flammeovirga sp. SR4, a novel species isolated from seawater.</title>
        <authorList>
            <person name="Wang X."/>
        </authorList>
    </citation>
    <scope>NUCLEOTIDE SEQUENCE [LARGE SCALE GENOMIC DNA]</scope>
    <source>
        <strain evidence="1 2">ATCC 23126</strain>
    </source>
</reference>
<dbReference type="PROSITE" id="PS51257">
    <property type="entry name" value="PROKAR_LIPOPROTEIN"/>
    <property type="match status" value="1"/>
</dbReference>
<dbReference type="RefSeq" id="WP_169660940.1">
    <property type="nucleotide sequence ID" value="NZ_JABANE010000205.1"/>
</dbReference>
<gene>
    <name evidence="1" type="ORF">HHU12_32725</name>
</gene>
<dbReference type="Proteomes" id="UP000576082">
    <property type="component" value="Unassembled WGS sequence"/>
</dbReference>
<dbReference type="EMBL" id="JABANE010000205">
    <property type="protein sequence ID" value="NME72769.1"/>
    <property type="molecule type" value="Genomic_DNA"/>
</dbReference>
<accession>A0A7X9S1Q7</accession>
<proteinExistence type="predicted"/>
<dbReference type="AlphaFoldDB" id="A0A7X9S1Q7"/>
<evidence type="ECO:0000313" key="1">
    <source>
        <dbReference type="EMBL" id="NME72769.1"/>
    </source>
</evidence>
<evidence type="ECO:0000313" key="2">
    <source>
        <dbReference type="Proteomes" id="UP000576082"/>
    </source>
</evidence>
<sequence length="384" mass="43702">MKKFLAIILGVLAFASCSSERKNETPAPQLQARDVNVSFIYELVKPMTVKDHEATDGAVLTGYRMVLKDQRQEFVVDSINIENFTHTFNGVYGKFTVTVMHPRVRTADVTFEYYLSGEQEGNSSEDRVSVNLTNNDYTYITVRSRADEVKGSKIENVVMRQVSTNNPHAFYAYVVSGKDLLMITETTRGDIPTKINGQVNKQHIYYVDFETKTLLNYSLGFDKVLTPEKIHPPVINIRHIKGTDNFTIGSNGEIIGKGRNNSRVTAWKEVAGNKKLKGYSFEIDVETKRKHSFMNVYVAKDRSSKNVRLSYYAEGTNKGKWGKPGAPNPVTTEEILREFGEYTVVHFFDEFNVGNFFWRSGSSNEYNEEFTIKKFNVTEGSERI</sequence>